<dbReference type="InParanoid" id="A0A2G5F2Q1"/>
<feature type="domain" description="RRM" evidence="3">
    <location>
        <begin position="172"/>
        <end position="259"/>
    </location>
</feature>
<keyword evidence="5" id="KW-1185">Reference proteome</keyword>
<reference evidence="4 5" key="1">
    <citation type="submission" date="2017-09" db="EMBL/GenBank/DDBJ databases">
        <title>WGS assembly of Aquilegia coerulea Goldsmith.</title>
        <authorList>
            <person name="Hodges S."/>
            <person name="Kramer E."/>
            <person name="Nordborg M."/>
            <person name="Tomkins J."/>
            <person name="Borevitz J."/>
            <person name="Derieg N."/>
            <person name="Yan J."/>
            <person name="Mihaltcheva S."/>
            <person name="Hayes R.D."/>
            <person name="Rokhsar D."/>
        </authorList>
    </citation>
    <scope>NUCLEOTIDE SEQUENCE [LARGE SCALE GENOMIC DNA]</scope>
    <source>
        <strain evidence="5">cv. Goldsmith</strain>
    </source>
</reference>
<dbReference type="InterPro" id="IPR035979">
    <property type="entry name" value="RBD_domain_sf"/>
</dbReference>
<dbReference type="AlphaFoldDB" id="A0A2G5F2Q1"/>
<dbReference type="FunCoup" id="A0A2G5F2Q1">
    <property type="interactions" value="873"/>
</dbReference>
<dbReference type="Pfam" id="PF00076">
    <property type="entry name" value="RRM_1"/>
    <property type="match status" value="1"/>
</dbReference>
<evidence type="ECO:0000256" key="2">
    <source>
        <dbReference type="SAM" id="MobiDB-lite"/>
    </source>
</evidence>
<feature type="compositionally biased region" description="Polar residues" evidence="2">
    <location>
        <begin position="400"/>
        <end position="417"/>
    </location>
</feature>
<dbReference type="GO" id="GO:0003723">
    <property type="term" value="F:RNA binding"/>
    <property type="evidence" value="ECO:0007669"/>
    <property type="project" value="UniProtKB-UniRule"/>
</dbReference>
<dbReference type="Gene3D" id="3.30.70.330">
    <property type="match status" value="1"/>
</dbReference>
<dbReference type="EMBL" id="KZ305019">
    <property type="protein sequence ID" value="PIA62187.1"/>
    <property type="molecule type" value="Genomic_DNA"/>
</dbReference>
<dbReference type="InterPro" id="IPR000504">
    <property type="entry name" value="RRM_dom"/>
</dbReference>
<keyword evidence="1" id="KW-0694">RNA-binding</keyword>
<evidence type="ECO:0000313" key="4">
    <source>
        <dbReference type="EMBL" id="PIA62187.1"/>
    </source>
</evidence>
<proteinExistence type="predicted"/>
<dbReference type="OrthoDB" id="1912879at2759"/>
<dbReference type="Proteomes" id="UP000230069">
    <property type="component" value="Unassembled WGS sequence"/>
</dbReference>
<feature type="compositionally biased region" description="Basic residues" evidence="2">
    <location>
        <begin position="422"/>
        <end position="435"/>
    </location>
</feature>
<accession>A0A2G5F2Q1</accession>
<dbReference type="STRING" id="218851.A0A2G5F2Q1"/>
<name>A0A2G5F2Q1_AQUCA</name>
<gene>
    <name evidence="4" type="ORF">AQUCO_00200293v1</name>
</gene>
<evidence type="ECO:0000256" key="1">
    <source>
        <dbReference type="PROSITE-ProRule" id="PRU00176"/>
    </source>
</evidence>
<organism evidence="4 5">
    <name type="scientific">Aquilegia coerulea</name>
    <name type="common">Rocky mountain columbine</name>
    <dbReference type="NCBI Taxonomy" id="218851"/>
    <lineage>
        <taxon>Eukaryota</taxon>
        <taxon>Viridiplantae</taxon>
        <taxon>Streptophyta</taxon>
        <taxon>Embryophyta</taxon>
        <taxon>Tracheophyta</taxon>
        <taxon>Spermatophyta</taxon>
        <taxon>Magnoliopsida</taxon>
        <taxon>Ranunculales</taxon>
        <taxon>Ranunculaceae</taxon>
        <taxon>Thalictroideae</taxon>
        <taxon>Aquilegia</taxon>
    </lineage>
</organism>
<feature type="region of interest" description="Disordered" evidence="2">
    <location>
        <begin position="400"/>
        <end position="452"/>
    </location>
</feature>
<dbReference type="PANTHER" id="PTHR37200:SF1">
    <property type="entry name" value="RNA-BINDING (RRM_RBD_RNP MOTIFS) FAMILY PROTEIN"/>
    <property type="match status" value="1"/>
</dbReference>
<dbReference type="SMART" id="SM00360">
    <property type="entry name" value="RRM"/>
    <property type="match status" value="1"/>
</dbReference>
<evidence type="ECO:0000259" key="3">
    <source>
        <dbReference type="PROSITE" id="PS50102"/>
    </source>
</evidence>
<dbReference type="SUPFAM" id="SSF54928">
    <property type="entry name" value="RNA-binding domain, RBD"/>
    <property type="match status" value="1"/>
</dbReference>
<evidence type="ECO:0000313" key="5">
    <source>
        <dbReference type="Proteomes" id="UP000230069"/>
    </source>
</evidence>
<feature type="region of interest" description="Disordered" evidence="2">
    <location>
        <begin position="328"/>
        <end position="356"/>
    </location>
</feature>
<dbReference type="PANTHER" id="PTHR37200">
    <property type="entry name" value="RNA-BINDING (RRM/RBD/RNP MOTIFS) FAMILY PROTEIN"/>
    <property type="match status" value="1"/>
</dbReference>
<dbReference type="CDD" id="cd00590">
    <property type="entry name" value="RRM_SF"/>
    <property type="match status" value="1"/>
</dbReference>
<dbReference type="InterPro" id="IPR012677">
    <property type="entry name" value="Nucleotide-bd_a/b_plait_sf"/>
</dbReference>
<protein>
    <recommendedName>
        <fullName evidence="3">RRM domain-containing protein</fullName>
    </recommendedName>
</protein>
<sequence length="481" mass="53654">MKMLMGMKSFLQPCNSTSFTSFSHYLITPTTLIPNKTHKTNSNACSNVLFLQGRNGVFVSALKKQKKGSNSLIEMDDFDDFDDDDEEDEDEEGEFIPLANMKEWLEKKPRGFGEGKEYDTSLEEKLLEELEQSRKAQIVNINNLKKNPSLGTSKKEKEVTKVAAPETVPTGIRVRVGNLPKKKNIRRDLQLVFKGFPAIINISPANSGNKKTRDPICKGFAFVDFGSMEAANRFVQTYSKKSITFGKIQKEITCEITTNPATNVNHNYTSTFGQRLPRISSEDSDVADFSLEATKTKPPAESGLQQQKFISKDSETIEEDIAHINLSETDDFQNNLPTAADITDYPPLENSVVPHSDVDDFSMESVKIRPPDESGVQQQHFIPESSEEIEEGLARINLSETDNFQNRSPKNANTSGSLPPKKQQKKQPLKKKQTVKGKSDKSPKLSIPGSAKRLRVKEKAVLSDVFSKYGSKASLALTKES</sequence>
<dbReference type="PROSITE" id="PS50102">
    <property type="entry name" value="RRM"/>
    <property type="match status" value="1"/>
</dbReference>